<keyword evidence="2" id="KW-0802">TPR repeat</keyword>
<dbReference type="InterPro" id="IPR019734">
    <property type="entry name" value="TPR_rpt"/>
</dbReference>
<feature type="repeat" description="TPR" evidence="2">
    <location>
        <begin position="112"/>
        <end position="145"/>
    </location>
</feature>
<accession>A0A831RYK3</accession>
<dbReference type="Gene3D" id="1.25.40.10">
    <property type="entry name" value="Tetratricopeptide repeat domain"/>
    <property type="match status" value="2"/>
</dbReference>
<name>A0A831RYK3_9GAMM</name>
<comment type="caution">
    <text evidence="3">The sequence shown here is derived from an EMBL/GenBank/DDBJ whole genome shotgun (WGS) entry which is preliminary data.</text>
</comment>
<dbReference type="PANTHER" id="PTHR12788:SF10">
    <property type="entry name" value="PROTEIN-TYROSINE SULFOTRANSFERASE"/>
    <property type="match status" value="1"/>
</dbReference>
<dbReference type="InterPro" id="IPR027417">
    <property type="entry name" value="P-loop_NTPase"/>
</dbReference>
<dbReference type="EMBL" id="DRLF01000239">
    <property type="protein sequence ID" value="HEC06548.1"/>
    <property type="molecule type" value="Genomic_DNA"/>
</dbReference>
<dbReference type="SUPFAM" id="SSF52540">
    <property type="entry name" value="P-loop containing nucleoside triphosphate hydrolases"/>
    <property type="match status" value="1"/>
</dbReference>
<dbReference type="Gene3D" id="3.40.50.300">
    <property type="entry name" value="P-loop containing nucleotide triphosphate hydrolases"/>
    <property type="match status" value="1"/>
</dbReference>
<dbReference type="GO" id="GO:0008476">
    <property type="term" value="F:protein-tyrosine sulfotransferase activity"/>
    <property type="evidence" value="ECO:0007669"/>
    <property type="project" value="InterPro"/>
</dbReference>
<reference evidence="3" key="1">
    <citation type="journal article" date="2020" name="mSystems">
        <title>Genome- and Community-Level Interaction Insights into Carbon Utilization and Element Cycling Functions of Hydrothermarchaeota in Hydrothermal Sediment.</title>
        <authorList>
            <person name="Zhou Z."/>
            <person name="Liu Y."/>
            <person name="Xu W."/>
            <person name="Pan J."/>
            <person name="Luo Z.H."/>
            <person name="Li M."/>
        </authorList>
    </citation>
    <scope>NUCLEOTIDE SEQUENCE [LARGE SCALE GENOMIC DNA]</scope>
    <source>
        <strain evidence="3">HyVt-458</strain>
    </source>
</reference>
<dbReference type="Proteomes" id="UP000886339">
    <property type="component" value="Unassembled WGS sequence"/>
</dbReference>
<dbReference type="SMART" id="SM00028">
    <property type="entry name" value="TPR"/>
    <property type="match status" value="4"/>
</dbReference>
<dbReference type="InterPro" id="IPR011990">
    <property type="entry name" value="TPR-like_helical_dom_sf"/>
</dbReference>
<dbReference type="PANTHER" id="PTHR12788">
    <property type="entry name" value="PROTEIN-TYROSINE SULFOTRANSFERASE 2"/>
    <property type="match status" value="1"/>
</dbReference>
<evidence type="ECO:0000256" key="2">
    <source>
        <dbReference type="PROSITE-ProRule" id="PRU00339"/>
    </source>
</evidence>
<evidence type="ECO:0000313" key="3">
    <source>
        <dbReference type="EMBL" id="HEC06548.1"/>
    </source>
</evidence>
<dbReference type="AlphaFoldDB" id="A0A831RYK3"/>
<dbReference type="Pfam" id="PF14559">
    <property type="entry name" value="TPR_19"/>
    <property type="match status" value="2"/>
</dbReference>
<dbReference type="Pfam" id="PF13469">
    <property type="entry name" value="Sulfotransfer_3"/>
    <property type="match status" value="1"/>
</dbReference>
<feature type="repeat" description="TPR" evidence="2">
    <location>
        <begin position="44"/>
        <end position="77"/>
    </location>
</feature>
<evidence type="ECO:0000256" key="1">
    <source>
        <dbReference type="ARBA" id="ARBA00022679"/>
    </source>
</evidence>
<dbReference type="InterPro" id="IPR026634">
    <property type="entry name" value="TPST-like"/>
</dbReference>
<protein>
    <submittedName>
        <fullName evidence="3">Sulfotransferase family protein</fullName>
    </submittedName>
</protein>
<dbReference type="PROSITE" id="PS50005">
    <property type="entry name" value="TPR"/>
    <property type="match status" value="2"/>
</dbReference>
<organism evidence="3">
    <name type="scientific">Thiolapillus brandeum</name>
    <dbReference type="NCBI Taxonomy" id="1076588"/>
    <lineage>
        <taxon>Bacteria</taxon>
        <taxon>Pseudomonadati</taxon>
        <taxon>Pseudomonadota</taxon>
        <taxon>Gammaproteobacteria</taxon>
        <taxon>Chromatiales</taxon>
        <taxon>Sedimenticolaceae</taxon>
        <taxon>Thiolapillus</taxon>
    </lineage>
</organism>
<keyword evidence="1" id="KW-0808">Transferase</keyword>
<proteinExistence type="predicted"/>
<sequence length="546" mass="62028">MGSLVCMNSSPTDYNYAMELIRQNRLEESLRILEPLCNAGTAVADVWCWSGVAQLSTGQLDKAARSLRQAVEMAPANPVANFALGTLLIRHREWDEALVYLNRALEEGHVQANVYWSIGICLVWTQKYHEAIEAFSKGLQLEPDSASICYNLASAHDQLHQNPEARHFALKALEREPQHARAQILLARLDTQDRQFAASRRRLEQLVQQELSPHVALDAAVELAKVMEKQEDYQAGFQQLVRAKETVWRNPGPEVAGADNVLEEIGAHHATVNRERALNWSRSAYEPLPGKLIFLVGFPRSGTTLTEQILESHPGIVATHEVPVLGQLSTRISSLVGRAFTYPQELDSLDKTETETLRRLYWQRITDALPEDAASGKILLDKVPLNIVQLSLIARIFPESHVLVALRDPRDVCLSCYMQEFSLNSSTVQFLDLRQTGRFYAAVMGLWLHYRDSLSLPFLQTRYEDIVDDLEGVSRRLLDFVGVDWHADVTRYYEKARQRCQRTPSYHAVTQPIYRASIARWRNYEHELAPIVPLLQPYIDEFGYSS</sequence>
<dbReference type="SUPFAM" id="SSF48452">
    <property type="entry name" value="TPR-like"/>
    <property type="match status" value="1"/>
</dbReference>
<gene>
    <name evidence="3" type="ORF">ENJ12_06840</name>
</gene>